<dbReference type="SUPFAM" id="SSF56219">
    <property type="entry name" value="DNase I-like"/>
    <property type="match status" value="1"/>
</dbReference>
<dbReference type="SUPFAM" id="SSF48350">
    <property type="entry name" value="GTPase activation domain, GAP"/>
    <property type="match status" value="1"/>
</dbReference>
<sequence>MDKSGKDFAVVIQEFLDLKSRQESSSQECLDKCLIAFEVSLVQSWVDLPRILAIIKNDKNQQAVLFIFVGSRIGDTVVSYLTPEKILAVNELMSCESDPEKPTLLRIIGHDITSSKSDFHLPGTTLPHSINQIPLALQKRRTMFTGNGAALSGGGKSRFCNFVLGFDDATSANQFRTQLAIILSQQYNDSPLSFEKIQENRQWLNKYRADIEPKRSARLSHFTPNRTTSAVTALSQLGSHHRIARSSEELNTAEKQSASVSSTISSHSTSSSLVSSISTPSTSNIPSEAENEKTEVYDLAETQFHRSLLVPGFNEVEEGLVGKKEKPQSGIIAFEEGEDVVSHDEWVTGDLGAAEPLIQEQAVPASIERKTSSEGSNEDMNLRECSKRRESTVVSFMPDASFRSRMNGDPVVKSMLEEDETAYCSWKTLNLFIGSWNVNGRQDPFLKLDDWIRPPKGESPADICVFGFQELDLNLAGMALNKQSPSPFESKWLLLLEASLESLLDARSAALHARWARRTGGGFKRKAIVRLAGLLLVVYVSNRLQSHAVVSDIFLQSVPTGMFNLMLLNQQSLGQTLQGYCEGNISFAPTYKFDLTTNSYTTAEGRAPSYCDRILWKGKYVEQITYRSHEVFRLSDHKPVSAYFKIGARCVNPRLFIRAYEAGIRCQDLYYNMLLPQATLSTQEVDFGPVLFEDIQQATIKLINTGHASLEFTFSQEGAAAFPPWLHVSPPKARIEKGEKSTCTHFSDRSDSNLLTHLFLFAIGESCDIQLDVCVSPDVVSSVQSGAVPLSCIIVLTLVGGKDFFVSITGRFVPTSFGLPLTLLLKLPTSPVALMNPEQLIQMVRESRMGNWSEGEPSVLAASGRSVFTVPKEIYRLTDFIAARFEEPDLFRQPEQRSDLAVIRDTLDTTKHDVPIPPSVSVHSVIYSLLVFLSALPEPVVPFAFQSQCLAAARQLNLSITPSTGTGNGNVMAAYQAIARLPIDYQNLFFYLVSFIKRCLTFNSENGTNVDMLASTFADLILRDPPYISTPPQSQPFPRNDSTRNTSQQNLRNQQQLVQSRQELKTIFLKTFITSDPEEIIRQLKQI</sequence>
<evidence type="ECO:0000256" key="4">
    <source>
        <dbReference type="ARBA" id="ARBA00023329"/>
    </source>
</evidence>
<dbReference type="GO" id="GO:0007165">
    <property type="term" value="P:signal transduction"/>
    <property type="evidence" value="ECO:0007669"/>
    <property type="project" value="InterPro"/>
</dbReference>
<dbReference type="Pfam" id="PF22669">
    <property type="entry name" value="Exo_endo_phos2"/>
    <property type="match status" value="1"/>
</dbReference>
<dbReference type="InterPro" id="IPR000300">
    <property type="entry name" value="IPPc"/>
</dbReference>
<dbReference type="STRING" id="6216.A0A158QEX3"/>
<dbReference type="GO" id="GO:0004439">
    <property type="term" value="F:phosphatidylinositol-4,5-bisphosphate 5-phosphatase activity"/>
    <property type="evidence" value="ECO:0007669"/>
    <property type="project" value="TreeGrafter"/>
</dbReference>
<dbReference type="SMART" id="SM00324">
    <property type="entry name" value="RhoGAP"/>
    <property type="match status" value="1"/>
</dbReference>
<dbReference type="EMBL" id="UYSG01011016">
    <property type="protein sequence ID" value="VDL60347.1"/>
    <property type="molecule type" value="Genomic_DNA"/>
</dbReference>
<evidence type="ECO:0000256" key="5">
    <source>
        <dbReference type="SAM" id="MobiDB-lite"/>
    </source>
</evidence>
<dbReference type="SMART" id="SM00128">
    <property type="entry name" value="IPPc"/>
    <property type="match status" value="1"/>
</dbReference>
<feature type="region of interest" description="Disordered" evidence="5">
    <location>
        <begin position="244"/>
        <end position="293"/>
    </location>
</feature>
<dbReference type="Gene3D" id="3.60.10.10">
    <property type="entry name" value="Endonuclease/exonuclease/phosphatase"/>
    <property type="match status" value="2"/>
</dbReference>
<keyword evidence="3" id="KW-0967">Endosome</keyword>
<name>A0A158QEX3_HYMDI</name>
<dbReference type="InterPro" id="IPR036691">
    <property type="entry name" value="Endo/exonu/phosph_ase_sf"/>
</dbReference>
<dbReference type="Proteomes" id="UP000274504">
    <property type="component" value="Unassembled WGS sequence"/>
</dbReference>
<evidence type="ECO:0000256" key="2">
    <source>
        <dbReference type="ARBA" id="ARBA00004580"/>
    </source>
</evidence>
<dbReference type="AlphaFoldDB" id="A0A158QEX3"/>
<evidence type="ECO:0000313" key="9">
    <source>
        <dbReference type="WBParaSite" id="HDID_0000803101-mRNA-1"/>
    </source>
</evidence>
<dbReference type="InterPro" id="IPR046985">
    <property type="entry name" value="IP5"/>
</dbReference>
<dbReference type="GO" id="GO:0030670">
    <property type="term" value="C:phagocytic vesicle membrane"/>
    <property type="evidence" value="ECO:0007669"/>
    <property type="project" value="UniProtKB-SubCell"/>
</dbReference>
<dbReference type="InterPro" id="IPR048869">
    <property type="entry name" value="OCRL-1_2_ASH"/>
</dbReference>
<evidence type="ECO:0000259" key="6">
    <source>
        <dbReference type="PROSITE" id="PS50238"/>
    </source>
</evidence>
<feature type="region of interest" description="Disordered" evidence="5">
    <location>
        <begin position="365"/>
        <end position="384"/>
    </location>
</feature>
<protein>
    <submittedName>
        <fullName evidence="9">Rho-GAP domain-containing protein</fullName>
    </submittedName>
</protein>
<evidence type="ECO:0000313" key="7">
    <source>
        <dbReference type="EMBL" id="VDL60347.1"/>
    </source>
</evidence>
<dbReference type="Pfam" id="PF21310">
    <property type="entry name" value="OCRL-like_ASH"/>
    <property type="match status" value="2"/>
</dbReference>
<proteinExistence type="predicted"/>
<reference evidence="9" key="1">
    <citation type="submission" date="2016-04" db="UniProtKB">
        <authorList>
            <consortium name="WormBaseParasite"/>
        </authorList>
    </citation>
    <scope>IDENTIFICATION</scope>
</reference>
<dbReference type="InterPro" id="IPR000198">
    <property type="entry name" value="RhoGAP_dom"/>
</dbReference>
<dbReference type="Gene3D" id="2.30.29.110">
    <property type="match status" value="1"/>
</dbReference>
<dbReference type="OrthoDB" id="7862313at2759"/>
<dbReference type="InterPro" id="IPR008936">
    <property type="entry name" value="Rho_GTPase_activation_prot"/>
</dbReference>
<dbReference type="Gene3D" id="2.60.40.10">
    <property type="entry name" value="Immunoglobulins"/>
    <property type="match status" value="1"/>
</dbReference>
<dbReference type="Gene3D" id="1.10.555.10">
    <property type="entry name" value="Rho GTPase activation protein"/>
    <property type="match status" value="1"/>
</dbReference>
<accession>A0A158QEX3</accession>
<reference evidence="7 8" key="2">
    <citation type="submission" date="2018-11" db="EMBL/GenBank/DDBJ databases">
        <authorList>
            <consortium name="Pathogen Informatics"/>
        </authorList>
    </citation>
    <scope>NUCLEOTIDE SEQUENCE [LARGE SCALE GENOMIC DNA]</scope>
</reference>
<dbReference type="WBParaSite" id="HDID_0000803101-mRNA-1">
    <property type="protein sequence ID" value="HDID_0000803101-mRNA-1"/>
    <property type="gene ID" value="HDID_0000803101"/>
</dbReference>
<dbReference type="Pfam" id="PF00620">
    <property type="entry name" value="RhoGAP"/>
    <property type="match status" value="1"/>
</dbReference>
<feature type="compositionally biased region" description="Low complexity" evidence="5">
    <location>
        <begin position="257"/>
        <end position="287"/>
    </location>
</feature>
<dbReference type="PANTHER" id="PTHR11200">
    <property type="entry name" value="INOSITOL 5-PHOSPHATASE"/>
    <property type="match status" value="1"/>
</dbReference>
<dbReference type="PROSITE" id="PS50238">
    <property type="entry name" value="RHOGAP"/>
    <property type="match status" value="1"/>
</dbReference>
<evidence type="ECO:0000256" key="3">
    <source>
        <dbReference type="ARBA" id="ARBA00022753"/>
    </source>
</evidence>
<gene>
    <name evidence="7" type="ORF">HDID_LOCUS8029</name>
</gene>
<dbReference type="GO" id="GO:0031901">
    <property type="term" value="C:early endosome membrane"/>
    <property type="evidence" value="ECO:0007669"/>
    <property type="project" value="UniProtKB-SubCell"/>
</dbReference>
<evidence type="ECO:0000256" key="1">
    <source>
        <dbReference type="ARBA" id="ARBA00004146"/>
    </source>
</evidence>
<evidence type="ECO:0000313" key="8">
    <source>
        <dbReference type="Proteomes" id="UP000274504"/>
    </source>
</evidence>
<dbReference type="GO" id="GO:0046856">
    <property type="term" value="P:phosphatidylinositol dephosphorylation"/>
    <property type="evidence" value="ECO:0007669"/>
    <property type="project" value="InterPro"/>
</dbReference>
<dbReference type="InterPro" id="IPR013783">
    <property type="entry name" value="Ig-like_fold"/>
</dbReference>
<keyword evidence="4" id="KW-0968">Cytoplasmic vesicle</keyword>
<comment type="subcellular location">
    <subcellularLocation>
        <location evidence="2">Cytoplasmic vesicle</location>
        <location evidence="2">Phagosome membrane</location>
    </subcellularLocation>
    <subcellularLocation>
        <location evidence="1">Early endosome membrane</location>
    </subcellularLocation>
</comment>
<dbReference type="PANTHER" id="PTHR11200:SF300">
    <property type="entry name" value="TYPE II INOSITOL 1,4,5-TRISPHOSPHATE 5-PHOSPHATASE"/>
    <property type="match status" value="1"/>
</dbReference>
<organism evidence="9">
    <name type="scientific">Hymenolepis diminuta</name>
    <name type="common">Rat tapeworm</name>
    <dbReference type="NCBI Taxonomy" id="6216"/>
    <lineage>
        <taxon>Eukaryota</taxon>
        <taxon>Metazoa</taxon>
        <taxon>Spiralia</taxon>
        <taxon>Lophotrochozoa</taxon>
        <taxon>Platyhelminthes</taxon>
        <taxon>Cestoda</taxon>
        <taxon>Eucestoda</taxon>
        <taxon>Cyclophyllidea</taxon>
        <taxon>Hymenolepididae</taxon>
        <taxon>Hymenolepis</taxon>
    </lineage>
</organism>
<feature type="domain" description="Rho-GAP" evidence="6">
    <location>
        <begin position="862"/>
        <end position="1058"/>
    </location>
</feature>
<feature type="region of interest" description="Disordered" evidence="5">
    <location>
        <begin position="1029"/>
        <end position="1054"/>
    </location>
</feature>